<dbReference type="Gene3D" id="1.10.246.130">
    <property type="match status" value="1"/>
</dbReference>
<feature type="binding site" evidence="6">
    <location>
        <position position="89"/>
    </location>
    <ligand>
        <name>L-glutamate</name>
        <dbReference type="ChEBI" id="CHEBI:29985"/>
    </ligand>
</feature>
<comment type="catalytic activity">
    <reaction evidence="1 7">
        <text>an S-substituted glutathione + H2O = an S-substituted L-cysteinylglycine + L-glutamate</text>
        <dbReference type="Rhea" id="RHEA:59468"/>
        <dbReference type="ChEBI" id="CHEBI:15377"/>
        <dbReference type="ChEBI" id="CHEBI:29985"/>
        <dbReference type="ChEBI" id="CHEBI:90779"/>
        <dbReference type="ChEBI" id="CHEBI:143103"/>
        <dbReference type="EC" id="3.4.19.13"/>
    </reaction>
</comment>
<dbReference type="InterPro" id="IPR029055">
    <property type="entry name" value="Ntn_hydrolases_N"/>
</dbReference>
<feature type="signal peptide" evidence="9">
    <location>
        <begin position="1"/>
        <end position="17"/>
    </location>
</feature>
<dbReference type="Gene3D" id="3.60.20.40">
    <property type="match status" value="1"/>
</dbReference>
<dbReference type="InterPro" id="IPR000101">
    <property type="entry name" value="GGT_peptidase"/>
</dbReference>
<feature type="chain" id="PRO_5040164876" description="Glutathione hydrolase proenzyme" evidence="9">
    <location>
        <begin position="18"/>
        <end position="566"/>
    </location>
</feature>
<evidence type="ECO:0000256" key="9">
    <source>
        <dbReference type="SAM" id="SignalP"/>
    </source>
</evidence>
<keyword evidence="7 10" id="KW-0808">Transferase</keyword>
<evidence type="ECO:0000256" key="8">
    <source>
        <dbReference type="SAM" id="MobiDB-lite"/>
    </source>
</evidence>
<name>A0A9Q3YN36_9GAMM</name>
<keyword evidence="11" id="KW-1185">Reference proteome</keyword>
<organism evidence="10 11">
    <name type="scientific">Alloalcanivorax marinus</name>
    <dbReference type="NCBI Taxonomy" id="1177169"/>
    <lineage>
        <taxon>Bacteria</taxon>
        <taxon>Pseudomonadati</taxon>
        <taxon>Pseudomonadota</taxon>
        <taxon>Gammaproteobacteria</taxon>
        <taxon>Oceanospirillales</taxon>
        <taxon>Alcanivoracaceae</taxon>
        <taxon>Alloalcanivorax</taxon>
    </lineage>
</organism>
<evidence type="ECO:0000256" key="4">
    <source>
        <dbReference type="ARBA" id="ARBA00047417"/>
    </source>
</evidence>
<dbReference type="EC" id="2.3.2.2" evidence="7"/>
<keyword evidence="3 7" id="KW-0012">Acyltransferase</keyword>
<comment type="pathway">
    <text evidence="7">Sulfur metabolism; glutathione metabolism.</text>
</comment>
<feature type="compositionally biased region" description="Low complexity" evidence="8">
    <location>
        <begin position="553"/>
        <end position="566"/>
    </location>
</feature>
<feature type="binding site" evidence="6">
    <location>
        <position position="404"/>
    </location>
    <ligand>
        <name>L-glutamate</name>
        <dbReference type="ChEBI" id="CHEBI:29985"/>
    </ligand>
</feature>
<dbReference type="GO" id="GO:0103068">
    <property type="term" value="F:leukotriene C4 gamma-glutamyl transferase activity"/>
    <property type="evidence" value="ECO:0007669"/>
    <property type="project" value="UniProtKB-EC"/>
</dbReference>
<dbReference type="GO" id="GO:0036374">
    <property type="term" value="F:glutathione hydrolase activity"/>
    <property type="evidence" value="ECO:0007669"/>
    <property type="project" value="UniProtKB-UniRule"/>
</dbReference>
<comment type="similarity">
    <text evidence="7">Belongs to the gamma-glutamyltransferase family.</text>
</comment>
<proteinExistence type="inferred from homology"/>
<sequence length="566" mass="60388">MRGLILLVLLFTATAQAAAPGKAAIASAHPLATEAGFEILDRGGNAFDAAVAVAAALAVVEPYSAGMGGGGFWLLHRQSDGLQTMVDARETAPAAATETMYQDDNGEVVRDRAINGPLAAGIPGQAAAFEHLARRYGKLPLSVTLAPAIRLAREGFPVEQHYRTLAGYRREVLNRYPVAAGVFLDGGRIPATGTLIQQPDLAEVLEAIAEDGRDGFYEGEVADKLVRGVREAGGIWTKKDLENYQVKERQPIVGHFRGGRVISAPPPSAGGIVMMEALNILSQFNGGEISEDLLPHLTVEAWRRAYQDRGRYLGDPDFVDMPVDNLLSDSYAKARAASIELDRATPSSELGEPVVSEEGFHTTHLSVLDADGNRVAATLSINLPFGSGFMPPGTGVILNNEMDDFSSKPGSPNAYGLVGSRANAIAPGKRPLSSMTPTFVEFDDRVAILGTPGGSRIITMVMLGVMEAAAGKPVEDWVGRVRFHHQYLPDQVQVEPAFLDTPEAKSLTLRGHDLVSVEREYGNMQAILWQRDGDRVTAAADPRAIGSAEVRAPAEQQPADQAASAR</sequence>
<evidence type="ECO:0000256" key="1">
    <source>
        <dbReference type="ARBA" id="ARBA00001049"/>
    </source>
</evidence>
<keyword evidence="9" id="KW-0732">Signal</keyword>
<dbReference type="PANTHER" id="PTHR43199:SF6">
    <property type="entry name" value="GLUTATHIONE HYDROLASE PROENZYME"/>
    <property type="match status" value="1"/>
</dbReference>
<comment type="catalytic activity">
    <reaction evidence="2 7">
        <text>glutathione + H2O = L-cysteinylglycine + L-glutamate</text>
        <dbReference type="Rhea" id="RHEA:28807"/>
        <dbReference type="ChEBI" id="CHEBI:15377"/>
        <dbReference type="ChEBI" id="CHEBI:29985"/>
        <dbReference type="ChEBI" id="CHEBI:57925"/>
        <dbReference type="ChEBI" id="CHEBI:61694"/>
        <dbReference type="EC" id="3.4.19.13"/>
    </reaction>
</comment>
<dbReference type="InterPro" id="IPR043138">
    <property type="entry name" value="GGT_lsub"/>
</dbReference>
<dbReference type="Pfam" id="PF01019">
    <property type="entry name" value="G_glu_transpept"/>
    <property type="match status" value="1"/>
</dbReference>
<feature type="binding site" evidence="6">
    <location>
        <begin position="380"/>
        <end position="382"/>
    </location>
    <ligand>
        <name>L-glutamate</name>
        <dbReference type="ChEBI" id="CHEBI:29985"/>
    </ligand>
</feature>
<keyword evidence="7" id="KW-0378">Hydrolase</keyword>
<dbReference type="GO" id="GO:0006751">
    <property type="term" value="P:glutathione catabolic process"/>
    <property type="evidence" value="ECO:0007669"/>
    <property type="project" value="UniProtKB-UniRule"/>
</dbReference>
<dbReference type="PANTHER" id="PTHR43199">
    <property type="entry name" value="GLUTATHIONE HYDROLASE"/>
    <property type="match status" value="1"/>
</dbReference>
<dbReference type="GO" id="GO:0006750">
    <property type="term" value="P:glutathione biosynthetic process"/>
    <property type="evidence" value="ECO:0007669"/>
    <property type="project" value="UniProtKB-KW"/>
</dbReference>
<protein>
    <recommendedName>
        <fullName evidence="7">Glutathione hydrolase proenzyme</fullName>
        <ecNumber evidence="7">2.3.2.2</ecNumber>
        <ecNumber evidence="7">3.4.19.13</ecNumber>
    </recommendedName>
    <component>
        <recommendedName>
            <fullName evidence="7">Glutathione hydrolase large chain</fullName>
        </recommendedName>
    </component>
    <component>
        <recommendedName>
            <fullName evidence="7">Glutathione hydrolase small chain</fullName>
        </recommendedName>
    </component>
</protein>
<feature type="region of interest" description="Disordered" evidence="8">
    <location>
        <begin position="540"/>
        <end position="566"/>
    </location>
</feature>
<dbReference type="SUPFAM" id="SSF56235">
    <property type="entry name" value="N-terminal nucleophile aminohydrolases (Ntn hydrolases)"/>
    <property type="match status" value="1"/>
</dbReference>
<dbReference type="NCBIfam" id="TIGR00066">
    <property type="entry name" value="g_glut_trans"/>
    <property type="match status" value="1"/>
</dbReference>
<dbReference type="InterPro" id="IPR043137">
    <property type="entry name" value="GGT_ssub_C"/>
</dbReference>
<keyword evidence="7" id="KW-0865">Zymogen</keyword>
<comment type="PTM">
    <text evidence="7">Cleaved by autocatalysis into a large and a small subunit.</text>
</comment>
<evidence type="ECO:0000256" key="2">
    <source>
        <dbReference type="ARBA" id="ARBA00001089"/>
    </source>
</evidence>
<accession>A0A9Q3YN36</accession>
<dbReference type="EC" id="3.4.19.13" evidence="7"/>
<evidence type="ECO:0000313" key="10">
    <source>
        <dbReference type="EMBL" id="MCC4307485.1"/>
    </source>
</evidence>
<evidence type="ECO:0000256" key="7">
    <source>
        <dbReference type="RuleBase" id="RU368036"/>
    </source>
</evidence>
<keyword evidence="7" id="KW-0317">Glutathione biosynthesis</keyword>
<evidence type="ECO:0000313" key="11">
    <source>
        <dbReference type="Proteomes" id="UP001108027"/>
    </source>
</evidence>
<dbReference type="AlphaFoldDB" id="A0A9Q3YN36"/>
<feature type="active site" description="Nucleophile" evidence="5">
    <location>
        <position position="362"/>
    </location>
</feature>
<evidence type="ECO:0000256" key="6">
    <source>
        <dbReference type="PIRSR" id="PIRSR600101-2"/>
    </source>
</evidence>
<evidence type="ECO:0000256" key="5">
    <source>
        <dbReference type="PIRSR" id="PIRSR600101-1"/>
    </source>
</evidence>
<feature type="binding site" evidence="6">
    <location>
        <begin position="433"/>
        <end position="434"/>
    </location>
    <ligand>
        <name>L-glutamate</name>
        <dbReference type="ChEBI" id="CHEBI:29985"/>
    </ligand>
</feature>
<evidence type="ECO:0000256" key="3">
    <source>
        <dbReference type="ARBA" id="ARBA00023315"/>
    </source>
</evidence>
<feature type="binding site" evidence="6">
    <location>
        <position position="454"/>
    </location>
    <ligand>
        <name>L-glutamate</name>
        <dbReference type="ChEBI" id="CHEBI:29985"/>
    </ligand>
</feature>
<dbReference type="InterPro" id="IPR051792">
    <property type="entry name" value="GGT_bact"/>
</dbReference>
<dbReference type="PRINTS" id="PR01210">
    <property type="entry name" value="GGTRANSPTASE"/>
</dbReference>
<reference evidence="10" key="1">
    <citation type="submission" date="2021-10" db="EMBL/GenBank/DDBJ databases">
        <title>The diversity and Nitrogen Metabolism of Culturable Nitrate-Utilizing Bacteria Within the Oxygen Minimum Zone of the Changjiang (Yangtze River)Estuary.</title>
        <authorList>
            <person name="Zhang D."/>
            <person name="Zheng J."/>
            <person name="Liu S."/>
            <person name="He W."/>
        </authorList>
    </citation>
    <scope>NUCLEOTIDE SEQUENCE</scope>
    <source>
        <strain evidence="10">FXH-223</strain>
    </source>
</reference>
<comment type="subunit">
    <text evidence="7">This enzyme consists of two polypeptide chains, which are synthesized in precursor form from a single polypeptide.</text>
</comment>
<comment type="caution">
    <text evidence="10">The sequence shown here is derived from an EMBL/GenBank/DDBJ whole genome shotgun (WGS) entry which is preliminary data.</text>
</comment>
<gene>
    <name evidence="10" type="primary">ggt</name>
    <name evidence="10" type="ORF">LL252_02780</name>
</gene>
<comment type="catalytic activity">
    <reaction evidence="4 7">
        <text>an N-terminal (5-L-glutamyl)-[peptide] + an alpha-amino acid = 5-L-glutamyl amino acid + an N-terminal L-alpha-aminoacyl-[peptide]</text>
        <dbReference type="Rhea" id="RHEA:23904"/>
        <dbReference type="Rhea" id="RHEA-COMP:9780"/>
        <dbReference type="Rhea" id="RHEA-COMP:9795"/>
        <dbReference type="ChEBI" id="CHEBI:77644"/>
        <dbReference type="ChEBI" id="CHEBI:78597"/>
        <dbReference type="ChEBI" id="CHEBI:78599"/>
        <dbReference type="ChEBI" id="CHEBI:78608"/>
        <dbReference type="EC" id="2.3.2.2"/>
    </reaction>
</comment>
<dbReference type="RefSeq" id="WP_228232732.1">
    <property type="nucleotide sequence ID" value="NZ_JAJGNA010000002.1"/>
</dbReference>
<dbReference type="EMBL" id="JAJGNA010000002">
    <property type="protein sequence ID" value="MCC4307485.1"/>
    <property type="molecule type" value="Genomic_DNA"/>
</dbReference>
<dbReference type="Proteomes" id="UP001108027">
    <property type="component" value="Unassembled WGS sequence"/>
</dbReference>